<dbReference type="AlphaFoldDB" id="A0A915IQR1"/>
<accession>A0A915IQR1</accession>
<protein>
    <submittedName>
        <fullName evidence="2">Uncharacterized protein</fullName>
    </submittedName>
</protein>
<keyword evidence="1" id="KW-1185">Reference proteome</keyword>
<dbReference type="Proteomes" id="UP000887565">
    <property type="component" value="Unplaced"/>
</dbReference>
<sequence length="65" mass="7645">MEWSGMQSRQRYRTKGTFLFHSVQLEIITNGYFLENCCNPFRLKVDFQAEHFKLLAISSVLSKKA</sequence>
<reference evidence="2" key="1">
    <citation type="submission" date="2022-11" db="UniProtKB">
        <authorList>
            <consortium name="WormBaseParasite"/>
        </authorList>
    </citation>
    <scope>IDENTIFICATION</scope>
</reference>
<dbReference type="WBParaSite" id="nRc.2.0.1.t16533-RA">
    <property type="protein sequence ID" value="nRc.2.0.1.t16533-RA"/>
    <property type="gene ID" value="nRc.2.0.1.g16533"/>
</dbReference>
<evidence type="ECO:0000313" key="2">
    <source>
        <dbReference type="WBParaSite" id="nRc.2.0.1.t16533-RA"/>
    </source>
</evidence>
<name>A0A915IQR1_ROMCU</name>
<organism evidence="1 2">
    <name type="scientific">Romanomermis culicivorax</name>
    <name type="common">Nematode worm</name>
    <dbReference type="NCBI Taxonomy" id="13658"/>
    <lineage>
        <taxon>Eukaryota</taxon>
        <taxon>Metazoa</taxon>
        <taxon>Ecdysozoa</taxon>
        <taxon>Nematoda</taxon>
        <taxon>Enoplea</taxon>
        <taxon>Dorylaimia</taxon>
        <taxon>Mermithida</taxon>
        <taxon>Mermithoidea</taxon>
        <taxon>Mermithidae</taxon>
        <taxon>Romanomermis</taxon>
    </lineage>
</organism>
<proteinExistence type="predicted"/>
<evidence type="ECO:0000313" key="1">
    <source>
        <dbReference type="Proteomes" id="UP000887565"/>
    </source>
</evidence>